<organism evidence="2 3">
    <name type="scientific">Algoriphagus winogradskyi</name>
    <dbReference type="NCBI Taxonomy" id="237017"/>
    <lineage>
        <taxon>Bacteria</taxon>
        <taxon>Pseudomonadati</taxon>
        <taxon>Bacteroidota</taxon>
        <taxon>Cytophagia</taxon>
        <taxon>Cytophagales</taxon>
        <taxon>Cyclobacteriaceae</taxon>
        <taxon>Algoriphagus</taxon>
    </lineage>
</organism>
<gene>
    <name evidence="2" type="ORF">SAMN06265367_101134</name>
</gene>
<dbReference type="EMBL" id="FXUA01000001">
    <property type="protein sequence ID" value="SMP02910.1"/>
    <property type="molecule type" value="Genomic_DNA"/>
</dbReference>
<sequence>MKNVMFFLFVFVGSFCSQAQNLVRLPAFYNGIGVIFSEEDRVDLQLNLGGFYEPSVEDVEKSEEILYGNLLNYMEDKFSAIREKYPLTQDEVNEWKKAIEETDTKRQYRNFNRQYVGFINGEGEKLIYLRLLNFSKSKQANKYFENWKDEIILGFGDFYEENTRVFVINLNQNQILK</sequence>
<evidence type="ECO:0000256" key="1">
    <source>
        <dbReference type="SAM" id="SignalP"/>
    </source>
</evidence>
<name>A0ABY1N8A2_9BACT</name>
<keyword evidence="3" id="KW-1185">Reference proteome</keyword>
<dbReference type="Proteomes" id="UP001157915">
    <property type="component" value="Unassembled WGS sequence"/>
</dbReference>
<comment type="caution">
    <text evidence="2">The sequence shown here is derived from an EMBL/GenBank/DDBJ whole genome shotgun (WGS) entry which is preliminary data.</text>
</comment>
<feature type="chain" id="PRO_5045581670" evidence="1">
    <location>
        <begin position="20"/>
        <end position="177"/>
    </location>
</feature>
<feature type="signal peptide" evidence="1">
    <location>
        <begin position="1"/>
        <end position="19"/>
    </location>
</feature>
<evidence type="ECO:0000313" key="3">
    <source>
        <dbReference type="Proteomes" id="UP001157915"/>
    </source>
</evidence>
<protein>
    <submittedName>
        <fullName evidence="2">Uncharacterized protein</fullName>
    </submittedName>
</protein>
<accession>A0ABY1N8A2</accession>
<dbReference type="RefSeq" id="WP_283411083.1">
    <property type="nucleotide sequence ID" value="NZ_FXUA01000001.1"/>
</dbReference>
<keyword evidence="1" id="KW-0732">Signal</keyword>
<evidence type="ECO:0000313" key="2">
    <source>
        <dbReference type="EMBL" id="SMP02910.1"/>
    </source>
</evidence>
<reference evidence="2 3" key="1">
    <citation type="submission" date="2017-05" db="EMBL/GenBank/DDBJ databases">
        <authorList>
            <person name="Varghese N."/>
            <person name="Submissions S."/>
        </authorList>
    </citation>
    <scope>NUCLEOTIDE SEQUENCE [LARGE SCALE GENOMIC DNA]</scope>
    <source>
        <strain evidence="2 3">DSM 15360</strain>
    </source>
</reference>
<proteinExistence type="predicted"/>